<name>A0A5J4RA17_9ZZZZ</name>
<sequence>METEKITGKESLDIACSSPVIRVGLFISGKNSVLYVTGKN</sequence>
<dbReference type="AlphaFoldDB" id="A0A5J4RA17"/>
<accession>A0A5J4RA17</accession>
<protein>
    <submittedName>
        <fullName evidence="1">Uncharacterized protein</fullName>
    </submittedName>
</protein>
<reference evidence="1" key="1">
    <citation type="submission" date="2019-03" db="EMBL/GenBank/DDBJ databases">
        <title>Single cell metagenomics reveals metabolic interactions within the superorganism composed of flagellate Streblomastix strix and complex community of Bacteroidetes bacteria on its surface.</title>
        <authorList>
            <person name="Treitli S.C."/>
            <person name="Kolisko M."/>
            <person name="Husnik F."/>
            <person name="Keeling P."/>
            <person name="Hampl V."/>
        </authorList>
    </citation>
    <scope>NUCLEOTIDE SEQUENCE</scope>
    <source>
        <strain evidence="1">STM</strain>
    </source>
</reference>
<gene>
    <name evidence="1" type="ORF">EZS27_020426</name>
</gene>
<dbReference type="EMBL" id="SNRY01001440">
    <property type="protein sequence ID" value="KAA6330917.1"/>
    <property type="molecule type" value="Genomic_DNA"/>
</dbReference>
<organism evidence="1">
    <name type="scientific">termite gut metagenome</name>
    <dbReference type="NCBI Taxonomy" id="433724"/>
    <lineage>
        <taxon>unclassified sequences</taxon>
        <taxon>metagenomes</taxon>
        <taxon>organismal metagenomes</taxon>
    </lineage>
</organism>
<evidence type="ECO:0000313" key="1">
    <source>
        <dbReference type="EMBL" id="KAA6330917.1"/>
    </source>
</evidence>
<comment type="caution">
    <text evidence="1">The sequence shown here is derived from an EMBL/GenBank/DDBJ whole genome shotgun (WGS) entry which is preliminary data.</text>
</comment>
<proteinExistence type="predicted"/>